<feature type="compositionally biased region" description="Basic and acidic residues" evidence="1">
    <location>
        <begin position="80"/>
        <end position="100"/>
    </location>
</feature>
<dbReference type="Proteomes" id="UP000250235">
    <property type="component" value="Unassembled WGS sequence"/>
</dbReference>
<gene>
    <name evidence="2" type="ORF">F511_17567</name>
</gene>
<proteinExistence type="predicted"/>
<keyword evidence="2" id="KW-0378">Hydrolase</keyword>
<evidence type="ECO:0000313" key="2">
    <source>
        <dbReference type="EMBL" id="KZV24376.1"/>
    </source>
</evidence>
<organism evidence="2 3">
    <name type="scientific">Dorcoceras hygrometricum</name>
    <dbReference type="NCBI Taxonomy" id="472368"/>
    <lineage>
        <taxon>Eukaryota</taxon>
        <taxon>Viridiplantae</taxon>
        <taxon>Streptophyta</taxon>
        <taxon>Embryophyta</taxon>
        <taxon>Tracheophyta</taxon>
        <taxon>Spermatophyta</taxon>
        <taxon>Magnoliopsida</taxon>
        <taxon>eudicotyledons</taxon>
        <taxon>Gunneridae</taxon>
        <taxon>Pentapetalae</taxon>
        <taxon>asterids</taxon>
        <taxon>lamiids</taxon>
        <taxon>Lamiales</taxon>
        <taxon>Gesneriaceae</taxon>
        <taxon>Didymocarpoideae</taxon>
        <taxon>Trichosporeae</taxon>
        <taxon>Loxocarpinae</taxon>
        <taxon>Dorcoceras</taxon>
    </lineage>
</organism>
<dbReference type="EMBL" id="KV012822">
    <property type="protein sequence ID" value="KZV24376.1"/>
    <property type="molecule type" value="Genomic_DNA"/>
</dbReference>
<reference evidence="2 3" key="1">
    <citation type="journal article" date="2015" name="Proc. Natl. Acad. Sci. U.S.A.">
        <title>The resurrection genome of Boea hygrometrica: A blueprint for survival of dehydration.</title>
        <authorList>
            <person name="Xiao L."/>
            <person name="Yang G."/>
            <person name="Zhang L."/>
            <person name="Yang X."/>
            <person name="Zhao S."/>
            <person name="Ji Z."/>
            <person name="Zhou Q."/>
            <person name="Hu M."/>
            <person name="Wang Y."/>
            <person name="Chen M."/>
            <person name="Xu Y."/>
            <person name="Jin H."/>
            <person name="Xiao X."/>
            <person name="Hu G."/>
            <person name="Bao F."/>
            <person name="Hu Y."/>
            <person name="Wan P."/>
            <person name="Li L."/>
            <person name="Deng X."/>
            <person name="Kuang T."/>
            <person name="Xiang C."/>
            <person name="Zhu J.K."/>
            <person name="Oliver M.J."/>
            <person name="He Y."/>
        </authorList>
    </citation>
    <scope>NUCLEOTIDE SEQUENCE [LARGE SCALE GENOMIC DNA]</scope>
    <source>
        <strain evidence="3">cv. XS01</strain>
    </source>
</reference>
<keyword evidence="3" id="KW-1185">Reference proteome</keyword>
<dbReference type="GO" id="GO:0016787">
    <property type="term" value="F:hydrolase activity"/>
    <property type="evidence" value="ECO:0007669"/>
    <property type="project" value="UniProtKB-KW"/>
</dbReference>
<protein>
    <submittedName>
        <fullName evidence="2">Acyl-CoA thioester hydrolase-like (ISS)</fullName>
    </submittedName>
</protein>
<evidence type="ECO:0000256" key="1">
    <source>
        <dbReference type="SAM" id="MobiDB-lite"/>
    </source>
</evidence>
<sequence>MDQLEQLNQLVREDGSDGEKIKFTASVYKAISWIGWYTKEKMDQLEHQREPAGTSNGTSRNRSLEEAVGSSRTNWSDKLNQLERYEPAGRAKEKLDQLMR</sequence>
<accession>A0A2Z7ASL1</accession>
<feature type="compositionally biased region" description="Polar residues" evidence="1">
    <location>
        <begin position="70"/>
        <end position="79"/>
    </location>
</feature>
<feature type="region of interest" description="Disordered" evidence="1">
    <location>
        <begin position="44"/>
        <end position="100"/>
    </location>
</feature>
<name>A0A2Z7ASL1_9LAMI</name>
<dbReference type="AlphaFoldDB" id="A0A2Z7ASL1"/>
<evidence type="ECO:0000313" key="3">
    <source>
        <dbReference type="Proteomes" id="UP000250235"/>
    </source>
</evidence>